<feature type="signal peptide" evidence="1">
    <location>
        <begin position="1"/>
        <end position="17"/>
    </location>
</feature>
<evidence type="ECO:0000313" key="3">
    <source>
        <dbReference type="Proteomes" id="UP000276133"/>
    </source>
</evidence>
<dbReference type="AlphaFoldDB" id="A0A3M7STJ4"/>
<name>A0A3M7STJ4_BRAPC</name>
<evidence type="ECO:0000313" key="2">
    <source>
        <dbReference type="EMBL" id="RNA39171.1"/>
    </source>
</evidence>
<evidence type="ECO:0008006" key="4">
    <source>
        <dbReference type="Google" id="ProtNLM"/>
    </source>
</evidence>
<keyword evidence="3" id="KW-1185">Reference proteome</keyword>
<protein>
    <recommendedName>
        <fullName evidence="4">Secreted protein</fullName>
    </recommendedName>
</protein>
<organism evidence="2 3">
    <name type="scientific">Brachionus plicatilis</name>
    <name type="common">Marine rotifer</name>
    <name type="synonym">Brachionus muelleri</name>
    <dbReference type="NCBI Taxonomy" id="10195"/>
    <lineage>
        <taxon>Eukaryota</taxon>
        <taxon>Metazoa</taxon>
        <taxon>Spiralia</taxon>
        <taxon>Gnathifera</taxon>
        <taxon>Rotifera</taxon>
        <taxon>Eurotatoria</taxon>
        <taxon>Monogononta</taxon>
        <taxon>Pseudotrocha</taxon>
        <taxon>Ploima</taxon>
        <taxon>Brachionidae</taxon>
        <taxon>Brachionus</taxon>
    </lineage>
</organism>
<comment type="caution">
    <text evidence="2">The sequence shown here is derived from an EMBL/GenBank/DDBJ whole genome shotgun (WGS) entry which is preliminary data.</text>
</comment>
<proteinExistence type="predicted"/>
<evidence type="ECO:0000256" key="1">
    <source>
        <dbReference type="SAM" id="SignalP"/>
    </source>
</evidence>
<feature type="chain" id="PRO_5017978755" description="Secreted protein" evidence="1">
    <location>
        <begin position="18"/>
        <end position="161"/>
    </location>
</feature>
<dbReference type="Proteomes" id="UP000276133">
    <property type="component" value="Unassembled WGS sequence"/>
</dbReference>
<sequence length="161" mass="18067">MFVSVQLEWVLLRTVSGTDMGCVSGDPCAIVMWIFEPECEWSLWTMGRVWNQQFVSGRIKRAAHLALVDAFCGHTFVVTPRTLIADTADTRAVHAAMNHSDVEQGGRSTLRPAVLELIRIFHIHAELNSANSGRHHFKYAIVSQLHFTITLGPLINQHSFN</sequence>
<dbReference type="EMBL" id="REGN01000778">
    <property type="protein sequence ID" value="RNA39171.1"/>
    <property type="molecule type" value="Genomic_DNA"/>
</dbReference>
<accession>A0A3M7STJ4</accession>
<reference evidence="2 3" key="1">
    <citation type="journal article" date="2018" name="Sci. Rep.">
        <title>Genomic signatures of local adaptation to the degree of environmental predictability in rotifers.</title>
        <authorList>
            <person name="Franch-Gras L."/>
            <person name="Hahn C."/>
            <person name="Garcia-Roger E.M."/>
            <person name="Carmona M.J."/>
            <person name="Serra M."/>
            <person name="Gomez A."/>
        </authorList>
    </citation>
    <scope>NUCLEOTIDE SEQUENCE [LARGE SCALE GENOMIC DNA]</scope>
    <source>
        <strain evidence="2">HYR1</strain>
    </source>
</reference>
<keyword evidence="1" id="KW-0732">Signal</keyword>
<gene>
    <name evidence="2" type="ORF">BpHYR1_016326</name>
</gene>